<sequence length="414" mass="48410">MQKIIIIGAGISGLSIARMLNDRYDITVFERESRPGGMVKCDMVRGNLFHKTGGHVFNTKRQDVLDWFWKQFNCEKEFIKALRNASVAMDNGKMIPYPIEDHVYLFDEQILKSFIDDLVGIARLSERNEPKNFEEFLRSRFGETLYKIYFQPYNFKVWRRDLTKVPLSWLAGKLPMPSIQEMIYNNINHVEEQNFVHSSFYYPQTGGSQFIANRMAEGLDIRYHSSIEQIKHEKGKWIVNGEKADKVIFCGNIKQLPSLLSFSSINIDSYIEFIDKLEFHGTTSVFCEVEKNPYSWIYMPSRNHDSHRIICTGNFAESNNAEGQMTATIEFTDSMSKEDILSNLSRIPYSPKYLTHHYEMYTYPIQSTTTREMIDDLKRRIEPKGLYLLGRFAEWEYYNMDVAMGAAIDLNKRF</sequence>
<feature type="binding site" evidence="3">
    <location>
        <position position="12"/>
    </location>
    <ligand>
        <name>FAD</name>
        <dbReference type="ChEBI" id="CHEBI:57692"/>
    </ligand>
</feature>
<dbReference type="PANTHER" id="PTHR21197">
    <property type="entry name" value="UDP-GALACTOPYRANOSE MUTASE"/>
    <property type="match status" value="1"/>
</dbReference>
<proteinExistence type="predicted"/>
<keyword evidence="5" id="KW-0413">Isomerase</keyword>
<feature type="domain" description="Amine oxidase" evidence="4">
    <location>
        <begin position="11"/>
        <end position="296"/>
    </location>
</feature>
<protein>
    <submittedName>
        <fullName evidence="5">dTDP-fucopyranose mutase</fullName>
        <ecNumber evidence="5">5.4.99.59</ecNumber>
    </submittedName>
</protein>
<dbReference type="InterPro" id="IPR036188">
    <property type="entry name" value="FAD/NAD-bd_sf"/>
</dbReference>
<dbReference type="GO" id="GO:0050660">
    <property type="term" value="F:flavin adenine dinucleotide binding"/>
    <property type="evidence" value="ECO:0007669"/>
    <property type="project" value="TreeGrafter"/>
</dbReference>
<dbReference type="GO" id="GO:0008767">
    <property type="term" value="F:UDP-galactopyranose mutase activity"/>
    <property type="evidence" value="ECO:0007669"/>
    <property type="project" value="TreeGrafter"/>
</dbReference>
<evidence type="ECO:0000256" key="1">
    <source>
        <dbReference type="ARBA" id="ARBA00001974"/>
    </source>
</evidence>
<evidence type="ECO:0000313" key="6">
    <source>
        <dbReference type="Proteomes" id="UP000408523"/>
    </source>
</evidence>
<dbReference type="GO" id="GO:0016491">
    <property type="term" value="F:oxidoreductase activity"/>
    <property type="evidence" value="ECO:0007669"/>
    <property type="project" value="UniProtKB-KW"/>
</dbReference>
<dbReference type="InterPro" id="IPR002937">
    <property type="entry name" value="Amino_oxidase"/>
</dbReference>
<evidence type="ECO:0000313" key="5">
    <source>
        <dbReference type="EMBL" id="TSE48179.1"/>
    </source>
</evidence>
<dbReference type="PRINTS" id="PR00757">
    <property type="entry name" value="AMINEOXDASEF"/>
</dbReference>
<dbReference type="EC" id="5.4.99.59" evidence="5"/>
<evidence type="ECO:0000259" key="4">
    <source>
        <dbReference type="Pfam" id="PF01593"/>
    </source>
</evidence>
<dbReference type="SUPFAM" id="SSF51971">
    <property type="entry name" value="Nucleotide-binding domain"/>
    <property type="match status" value="1"/>
</dbReference>
<dbReference type="Pfam" id="PF01593">
    <property type="entry name" value="Amino_oxidase"/>
    <property type="match status" value="1"/>
</dbReference>
<evidence type="ECO:0000256" key="2">
    <source>
        <dbReference type="ARBA" id="ARBA00023002"/>
    </source>
</evidence>
<evidence type="ECO:0000256" key="3">
    <source>
        <dbReference type="PIRSR" id="PIRSR601613-1"/>
    </source>
</evidence>
<dbReference type="PANTHER" id="PTHR21197:SF0">
    <property type="entry name" value="UDP-GALACTOPYRANOSE MUTASE"/>
    <property type="match status" value="1"/>
</dbReference>
<dbReference type="AlphaFoldDB" id="A0A662ZYG8"/>
<dbReference type="GeneID" id="93447969"/>
<organism evidence="5 6">
    <name type="scientific">Phocaeicola vulgatus</name>
    <name type="common">Bacteroides vulgatus</name>
    <dbReference type="NCBI Taxonomy" id="821"/>
    <lineage>
        <taxon>Bacteria</taxon>
        <taxon>Pseudomonadati</taxon>
        <taxon>Bacteroidota</taxon>
        <taxon>Bacteroidia</taxon>
        <taxon>Bacteroidales</taxon>
        <taxon>Bacteroidaceae</taxon>
        <taxon>Phocaeicola</taxon>
    </lineage>
</organism>
<comment type="cofactor">
    <cofactor evidence="1">
        <name>FAD</name>
        <dbReference type="ChEBI" id="CHEBI:57692"/>
    </cofactor>
</comment>
<accession>A0A662ZYG8</accession>
<dbReference type="Proteomes" id="UP000408523">
    <property type="component" value="Unassembled WGS sequence"/>
</dbReference>
<dbReference type="RefSeq" id="WP_007832432.1">
    <property type="nucleotide sequence ID" value="NZ_JBBNFC010000094.1"/>
</dbReference>
<dbReference type="InterPro" id="IPR001613">
    <property type="entry name" value="Flavin_amine_oxidase"/>
</dbReference>
<comment type="caution">
    <text evidence="5">The sequence shown here is derived from an EMBL/GenBank/DDBJ whole genome shotgun (WGS) entry which is preliminary data.</text>
</comment>
<keyword evidence="2" id="KW-0560">Oxidoreductase</keyword>
<reference evidence="5 6" key="1">
    <citation type="journal article" date="2019" name="Nat. Commun.">
        <title>Gram positive-like bacteriocins with broad spectrum anti-Bacteroidales activity encoded on mobile elements of the human gut microbiota.</title>
        <authorList>
            <person name="Bechon N."/>
            <person name="Coyne M.J.Jr."/>
            <person name="Laclare-Mceneany V."/>
            <person name="Chatzidaki-Livanis M."/>
            <person name="Ghigo J.-M."/>
            <person name="Comstock L.E."/>
        </authorList>
    </citation>
    <scope>NUCLEOTIDE SEQUENCE [LARGE SCALE GENOMIC DNA]</scope>
    <source>
        <strain evidence="5 6">CL01T12C17</strain>
    </source>
</reference>
<dbReference type="Gene3D" id="3.50.50.60">
    <property type="entry name" value="FAD/NAD(P)-binding domain"/>
    <property type="match status" value="1"/>
</dbReference>
<gene>
    <name evidence="5" type="primary">fcf2</name>
    <name evidence="5" type="ORF">EH214_02608</name>
</gene>
<dbReference type="GO" id="GO:0005829">
    <property type="term" value="C:cytosol"/>
    <property type="evidence" value="ECO:0007669"/>
    <property type="project" value="TreeGrafter"/>
</dbReference>
<dbReference type="EMBL" id="RWHZ01000033">
    <property type="protein sequence ID" value="TSE48179.1"/>
    <property type="molecule type" value="Genomic_DNA"/>
</dbReference>
<name>A0A662ZYG8_PHOVU</name>